<reference evidence="6 7" key="2">
    <citation type="submission" date="2008-10" db="EMBL/GenBank/DDBJ databases">
        <title>Draft genome sequence of Clostridium hiranonis (DSM 13275).</title>
        <authorList>
            <person name="Sudarsanam P."/>
            <person name="Ley R."/>
            <person name="Guruge J."/>
            <person name="Turnbaugh P.J."/>
            <person name="Mahowald M."/>
            <person name="Liep D."/>
            <person name="Gordon J."/>
        </authorList>
    </citation>
    <scope>NUCLEOTIDE SEQUENCE [LARGE SCALE GENOMIC DNA]</scope>
    <source>
        <strain evidence="6 7">DSM 13275</strain>
    </source>
</reference>
<feature type="transmembrane region" description="Helical" evidence="5">
    <location>
        <begin position="62"/>
        <end position="79"/>
    </location>
</feature>
<evidence type="ECO:0000256" key="1">
    <source>
        <dbReference type="ARBA" id="ARBA00004141"/>
    </source>
</evidence>
<feature type="transmembrane region" description="Helical" evidence="5">
    <location>
        <begin position="7"/>
        <end position="26"/>
    </location>
</feature>
<evidence type="ECO:0000256" key="3">
    <source>
        <dbReference type="ARBA" id="ARBA00022989"/>
    </source>
</evidence>
<dbReference type="HOGENOM" id="CLU_125939_0_0_9"/>
<dbReference type="EMBL" id="ABWP01000011">
    <property type="protein sequence ID" value="EEA86053.1"/>
    <property type="molecule type" value="Genomic_DNA"/>
</dbReference>
<dbReference type="eggNOG" id="COG4824">
    <property type="taxonomic scope" value="Bacteria"/>
</dbReference>
<evidence type="ECO:0000313" key="7">
    <source>
        <dbReference type="Proteomes" id="UP000003178"/>
    </source>
</evidence>
<name>B6FWZ2_PEPHT</name>
<dbReference type="GO" id="GO:0016020">
    <property type="term" value="C:membrane"/>
    <property type="evidence" value="ECO:0007669"/>
    <property type="project" value="UniProtKB-SubCell"/>
</dbReference>
<dbReference type="InterPro" id="IPR006480">
    <property type="entry name" value="Phage_holin_4_1"/>
</dbReference>
<protein>
    <submittedName>
        <fullName evidence="6">Toxin secretion/phage lysis holin</fullName>
    </submittedName>
</protein>
<reference evidence="6 7" key="1">
    <citation type="submission" date="2008-09" db="EMBL/GenBank/DDBJ databases">
        <authorList>
            <person name="Fulton L."/>
            <person name="Clifton S."/>
            <person name="Fulton B."/>
            <person name="Xu J."/>
            <person name="Minx P."/>
            <person name="Pepin K.H."/>
            <person name="Johnson M."/>
            <person name="Thiruvilangam P."/>
            <person name="Bhonagiri V."/>
            <person name="Nash W.E."/>
            <person name="Mardis E.R."/>
            <person name="Wilson R.K."/>
        </authorList>
    </citation>
    <scope>NUCLEOTIDE SEQUENCE [LARGE SCALE GENOMIC DNA]</scope>
    <source>
        <strain evidence="6 7">DSM 13275</strain>
    </source>
</reference>
<evidence type="ECO:0000256" key="4">
    <source>
        <dbReference type="ARBA" id="ARBA00023136"/>
    </source>
</evidence>
<dbReference type="Pfam" id="PF05105">
    <property type="entry name" value="Phage_holin_4_1"/>
    <property type="match status" value="1"/>
</dbReference>
<dbReference type="RefSeq" id="WP_006439313.1">
    <property type="nucleotide sequence ID" value="NZ_DS995355.1"/>
</dbReference>
<keyword evidence="3 5" id="KW-1133">Transmembrane helix</keyword>
<dbReference type="AlphaFoldDB" id="B6FWZ2"/>
<sequence>MAKFTDIFNGIIAVAGTCVTFLFGGWDIVLNSLIILMAVDYATGLMKGYVNKDLSSSTSARGLFKKIMILLILIVGVALDRMLGTGEHMFRTLVAFFYISNESLSIIENATQLGVPVPQQIQDALEQLKNNNGKEVK</sequence>
<evidence type="ECO:0000256" key="5">
    <source>
        <dbReference type="SAM" id="Phobius"/>
    </source>
</evidence>
<keyword evidence="2 5" id="KW-0812">Transmembrane</keyword>
<gene>
    <name evidence="6" type="ORF">CLOHIR_00391</name>
</gene>
<keyword evidence="7" id="KW-1185">Reference proteome</keyword>
<dbReference type="OrthoDB" id="88184at2"/>
<comment type="subcellular location">
    <subcellularLocation>
        <location evidence="1">Membrane</location>
        <topology evidence="1">Multi-pass membrane protein</topology>
    </subcellularLocation>
</comment>
<comment type="caution">
    <text evidence="6">The sequence shown here is derived from an EMBL/GenBank/DDBJ whole genome shotgun (WGS) entry which is preliminary data.</text>
</comment>
<proteinExistence type="predicted"/>
<evidence type="ECO:0000256" key="2">
    <source>
        <dbReference type="ARBA" id="ARBA00022692"/>
    </source>
</evidence>
<keyword evidence="4 5" id="KW-0472">Membrane</keyword>
<feature type="transmembrane region" description="Helical" evidence="5">
    <location>
        <begin position="32"/>
        <end position="50"/>
    </location>
</feature>
<accession>B6FWZ2</accession>
<dbReference type="NCBIfam" id="TIGR01593">
    <property type="entry name" value="holin_tox_secr"/>
    <property type="match status" value="1"/>
</dbReference>
<dbReference type="STRING" id="500633.CLOHIR_00391"/>
<organism evidence="6 7">
    <name type="scientific">Peptacetobacter hiranonis (strain DSM 13275 / JCM 10541 / KCTC 15199 / TO-931)</name>
    <name type="common">Clostridium hiranonis</name>
    <dbReference type="NCBI Taxonomy" id="500633"/>
    <lineage>
        <taxon>Bacteria</taxon>
        <taxon>Bacillati</taxon>
        <taxon>Bacillota</taxon>
        <taxon>Clostridia</taxon>
        <taxon>Peptostreptococcales</taxon>
        <taxon>Peptostreptococcaceae</taxon>
        <taxon>Peptacetobacter</taxon>
    </lineage>
</organism>
<evidence type="ECO:0000313" key="6">
    <source>
        <dbReference type="EMBL" id="EEA86053.1"/>
    </source>
</evidence>
<dbReference type="Proteomes" id="UP000003178">
    <property type="component" value="Unassembled WGS sequence"/>
</dbReference>